<organism evidence="1">
    <name type="scientific">viral metagenome</name>
    <dbReference type="NCBI Taxonomy" id="1070528"/>
    <lineage>
        <taxon>unclassified sequences</taxon>
        <taxon>metagenomes</taxon>
        <taxon>organismal metagenomes</taxon>
    </lineage>
</organism>
<name>A0A6C0CV76_9ZZZZ</name>
<evidence type="ECO:0000313" key="1">
    <source>
        <dbReference type="EMBL" id="QHT07830.1"/>
    </source>
</evidence>
<dbReference type="EMBL" id="MN739487">
    <property type="protein sequence ID" value="QHT07830.1"/>
    <property type="molecule type" value="Genomic_DNA"/>
</dbReference>
<accession>A0A6C0CV76</accession>
<evidence type="ECO:0008006" key="2">
    <source>
        <dbReference type="Google" id="ProtNLM"/>
    </source>
</evidence>
<dbReference type="AlphaFoldDB" id="A0A6C0CV76"/>
<protein>
    <recommendedName>
        <fullName evidence="2">CRAL-TRIO domain-containing protein</fullName>
    </recommendedName>
</protein>
<reference evidence="1" key="1">
    <citation type="journal article" date="2020" name="Nature">
        <title>Giant virus diversity and host interactions through global metagenomics.</title>
        <authorList>
            <person name="Schulz F."/>
            <person name="Roux S."/>
            <person name="Paez-Espino D."/>
            <person name="Jungbluth S."/>
            <person name="Walsh D.A."/>
            <person name="Denef V.J."/>
            <person name="McMahon K.D."/>
            <person name="Konstantinidis K.T."/>
            <person name="Eloe-Fadrosh E.A."/>
            <person name="Kyrpides N.C."/>
            <person name="Woyke T."/>
        </authorList>
    </citation>
    <scope>NUCLEOTIDE SEQUENCE</scope>
    <source>
        <strain evidence="1">GVMAG-M-3300021964-36</strain>
    </source>
</reference>
<proteinExistence type="predicted"/>
<sequence length="102" mass="11947">MNFTFSVDNHTTFEMIETSFETMFSKKREIILHIDASKCTTLRFKTIMRLVPLLEKYHKDSHKYLKHTTIIVSNPFMTNVVNFSLQFIDTPSPVNICTLSKL</sequence>